<evidence type="ECO:0000313" key="2">
    <source>
        <dbReference type="EMBL" id="GFR72472.1"/>
    </source>
</evidence>
<dbReference type="AlphaFoldDB" id="A0AAV4FGE3"/>
<keyword evidence="3" id="KW-1185">Reference proteome</keyword>
<dbReference type="Proteomes" id="UP000762676">
    <property type="component" value="Unassembled WGS sequence"/>
</dbReference>
<evidence type="ECO:0000256" key="1">
    <source>
        <dbReference type="SAM" id="MobiDB-lite"/>
    </source>
</evidence>
<organism evidence="2 3">
    <name type="scientific">Elysia marginata</name>
    <dbReference type="NCBI Taxonomy" id="1093978"/>
    <lineage>
        <taxon>Eukaryota</taxon>
        <taxon>Metazoa</taxon>
        <taxon>Spiralia</taxon>
        <taxon>Lophotrochozoa</taxon>
        <taxon>Mollusca</taxon>
        <taxon>Gastropoda</taxon>
        <taxon>Heterobranchia</taxon>
        <taxon>Euthyneura</taxon>
        <taxon>Panpulmonata</taxon>
        <taxon>Sacoglossa</taxon>
        <taxon>Placobranchoidea</taxon>
        <taxon>Plakobranchidae</taxon>
        <taxon>Elysia</taxon>
    </lineage>
</organism>
<dbReference type="EMBL" id="BMAT01004381">
    <property type="protein sequence ID" value="GFR72472.1"/>
    <property type="molecule type" value="Genomic_DNA"/>
</dbReference>
<feature type="region of interest" description="Disordered" evidence="1">
    <location>
        <begin position="1"/>
        <end position="33"/>
    </location>
</feature>
<gene>
    <name evidence="2" type="ORF">ElyMa_002114400</name>
</gene>
<proteinExistence type="predicted"/>
<comment type="caution">
    <text evidence="2">The sequence shown here is derived from an EMBL/GenBank/DDBJ whole genome shotgun (WGS) entry which is preliminary data.</text>
</comment>
<protein>
    <submittedName>
        <fullName evidence="2">Uncharacterized protein</fullName>
    </submittedName>
</protein>
<evidence type="ECO:0000313" key="3">
    <source>
        <dbReference type="Proteomes" id="UP000762676"/>
    </source>
</evidence>
<sequence>MTVPVSLSEDTQRNPRRKRVAGSCERPFDPRNQQENRHCHGLHPMFQNVTNRCCLTSTRCCFFPKMKHLHLQCSDTASSWYKQQYTMLSELIHRNKVTLFNEQPIKFKPK</sequence>
<accession>A0AAV4FGE3</accession>
<name>A0AAV4FGE3_9GAST</name>
<reference evidence="2 3" key="1">
    <citation type="journal article" date="2021" name="Elife">
        <title>Chloroplast acquisition without the gene transfer in kleptoplastic sea slugs, Plakobranchus ocellatus.</title>
        <authorList>
            <person name="Maeda T."/>
            <person name="Takahashi S."/>
            <person name="Yoshida T."/>
            <person name="Shimamura S."/>
            <person name="Takaki Y."/>
            <person name="Nagai Y."/>
            <person name="Toyoda A."/>
            <person name="Suzuki Y."/>
            <person name="Arimoto A."/>
            <person name="Ishii H."/>
            <person name="Satoh N."/>
            <person name="Nishiyama T."/>
            <person name="Hasebe M."/>
            <person name="Maruyama T."/>
            <person name="Minagawa J."/>
            <person name="Obokata J."/>
            <person name="Shigenobu S."/>
        </authorList>
    </citation>
    <scope>NUCLEOTIDE SEQUENCE [LARGE SCALE GENOMIC DNA]</scope>
</reference>